<dbReference type="EMBL" id="CAIF01000154">
    <property type="protein sequence ID" value="CCH44793.1"/>
    <property type="molecule type" value="Genomic_DNA"/>
</dbReference>
<reference evidence="5 6" key="1">
    <citation type="journal article" date="2012" name="Eukaryot. Cell">
        <title>Draft genome sequence of Wickerhamomyces ciferrii NRRL Y-1031 F-60-10.</title>
        <authorList>
            <person name="Schneider J."/>
            <person name="Andrea H."/>
            <person name="Blom J."/>
            <person name="Jaenicke S."/>
            <person name="Ruckert C."/>
            <person name="Schorsch C."/>
            <person name="Szczepanowski R."/>
            <person name="Farwick M."/>
            <person name="Goesmann A."/>
            <person name="Puhler A."/>
            <person name="Schaffer S."/>
            <person name="Tauch A."/>
            <person name="Kohler T."/>
            <person name="Brinkrolf K."/>
        </authorList>
    </citation>
    <scope>NUCLEOTIDE SEQUENCE [LARGE SCALE GENOMIC DNA]</scope>
    <source>
        <strain evidence="6">ATCC 14091 / BCRC 22168 / CBS 111 / JCM 3599 / NBRC 0793 / NRRL Y-1031 F-60-10</strain>
    </source>
</reference>
<dbReference type="STRING" id="1206466.K0KUC5"/>
<dbReference type="Pfam" id="PF00651">
    <property type="entry name" value="BTB"/>
    <property type="match status" value="1"/>
</dbReference>
<dbReference type="InParanoid" id="K0KUC5"/>
<keyword evidence="1" id="KW-0880">Kelch repeat</keyword>
<evidence type="ECO:0000259" key="4">
    <source>
        <dbReference type="PROSITE" id="PS50097"/>
    </source>
</evidence>
<dbReference type="Gene3D" id="2.120.10.80">
    <property type="entry name" value="Kelch-type beta propeller"/>
    <property type="match status" value="1"/>
</dbReference>
<dbReference type="InterPro" id="IPR015915">
    <property type="entry name" value="Kelch-typ_b-propeller"/>
</dbReference>
<dbReference type="AlphaFoldDB" id="K0KUC5"/>
<dbReference type="eggNOG" id="KOG0379">
    <property type="taxonomic scope" value="Eukaryota"/>
</dbReference>
<evidence type="ECO:0000256" key="1">
    <source>
        <dbReference type="ARBA" id="ARBA00022441"/>
    </source>
</evidence>
<sequence>MSSFVSPAVRRTNLKSIKPVVTEGSQPLSRIKSSSAVTNDGKFFLFGGFDEDDNYIYTNLWSTYPQDQVYREGHSSLFIGKDPQTKNDTILIYGGVPEESNNSRFNHSQLVKYHVQSNEWESIQDQGPAIPEEPRSRHAACLSQDGTKMFISGGLFKDDLNDPYDDLRIFDITRGVWEGSRKFICRFDHYITYHDGKIWALGGLTKEMAHVTEISWFDLQTNITGSIKINQLPRFQGDHIFMNSTKNSSLLLDVVVPLFSMDNTLMEPCIGLYDLNSLRWHAVLTGAFDPLLGHKWKHTFIHESKLYLLGYPISGQADDTAFDYNLKTIIGLDLADLGIVERSMRKRKYNDDDEDSMSLDFKNLLNDTTLSDFQIFGIEGNQRPSLDSIFLEPGESRLENGFQSSTNQDTFIKSSPIKVHTTILFARWPHFKRILQSGMQETKTNTLFIPEPIKWIKSLIEYFYTNDLSTIDQDIISGLLILSNIYEVPKLRKLCLDRIYSKGFNVETVMKVWSRARYINEEILAHNASNYCSKNWDLIIRSPQFEELSKEEIINFCRDVKIGNNHSNSSSQLGVNRFQSLSPHDRSFNLNNYDRDYSTVDHGPSFGTYGTEPNFGFPEGEAPKDNEDDEDFDQQTYVTGMNYYRIHPTDEIYE</sequence>
<evidence type="ECO:0000313" key="6">
    <source>
        <dbReference type="Proteomes" id="UP000009328"/>
    </source>
</evidence>
<feature type="region of interest" description="Disordered" evidence="3">
    <location>
        <begin position="611"/>
        <end position="630"/>
    </location>
</feature>
<evidence type="ECO:0000256" key="3">
    <source>
        <dbReference type="SAM" id="MobiDB-lite"/>
    </source>
</evidence>
<accession>K0KUC5</accession>
<dbReference type="SUPFAM" id="SSF54695">
    <property type="entry name" value="POZ domain"/>
    <property type="match status" value="1"/>
</dbReference>
<gene>
    <name evidence="5" type="ORF">BN7_4361</name>
</gene>
<keyword evidence="6" id="KW-1185">Reference proteome</keyword>
<dbReference type="Pfam" id="PF24681">
    <property type="entry name" value="Kelch_KLHDC2_KLHL20_DRC7"/>
    <property type="match status" value="1"/>
</dbReference>
<dbReference type="Proteomes" id="UP000009328">
    <property type="component" value="Unassembled WGS sequence"/>
</dbReference>
<dbReference type="Gene3D" id="3.30.710.10">
    <property type="entry name" value="Potassium Channel Kv1.1, Chain A"/>
    <property type="match status" value="1"/>
</dbReference>
<dbReference type="CDD" id="cd14733">
    <property type="entry name" value="BACK"/>
    <property type="match status" value="1"/>
</dbReference>
<dbReference type="InterPro" id="IPR011333">
    <property type="entry name" value="SKP1/BTB/POZ_sf"/>
</dbReference>
<protein>
    <submittedName>
        <fullName evidence="5">Kelch-like protein 20</fullName>
    </submittedName>
</protein>
<evidence type="ECO:0000313" key="5">
    <source>
        <dbReference type="EMBL" id="CCH44793.1"/>
    </source>
</evidence>
<comment type="caution">
    <text evidence="5">The sequence shown here is derived from an EMBL/GenBank/DDBJ whole genome shotgun (WGS) entry which is preliminary data.</text>
</comment>
<evidence type="ECO:0000256" key="2">
    <source>
        <dbReference type="ARBA" id="ARBA00022737"/>
    </source>
</evidence>
<organism evidence="5 6">
    <name type="scientific">Wickerhamomyces ciferrii (strain ATCC 14091 / BCRC 22168 / CBS 111 / JCM 3599 / NBRC 0793 / NRRL Y-1031 F-60-10)</name>
    <name type="common">Yeast</name>
    <name type="synonym">Pichia ciferrii</name>
    <dbReference type="NCBI Taxonomy" id="1206466"/>
    <lineage>
        <taxon>Eukaryota</taxon>
        <taxon>Fungi</taxon>
        <taxon>Dikarya</taxon>
        <taxon>Ascomycota</taxon>
        <taxon>Saccharomycotina</taxon>
        <taxon>Saccharomycetes</taxon>
        <taxon>Phaffomycetales</taxon>
        <taxon>Wickerhamomycetaceae</taxon>
        <taxon>Wickerhamomyces</taxon>
    </lineage>
</organism>
<dbReference type="HOGENOM" id="CLU_014024_0_0_1"/>
<dbReference type="PROSITE" id="PS50097">
    <property type="entry name" value="BTB"/>
    <property type="match status" value="1"/>
</dbReference>
<feature type="domain" description="BTB" evidence="4">
    <location>
        <begin position="406"/>
        <end position="472"/>
    </location>
</feature>
<dbReference type="PANTHER" id="PTHR45632">
    <property type="entry name" value="LD33804P"/>
    <property type="match status" value="1"/>
</dbReference>
<proteinExistence type="predicted"/>
<dbReference type="SUPFAM" id="SSF117281">
    <property type="entry name" value="Kelch motif"/>
    <property type="match status" value="1"/>
</dbReference>
<dbReference type="InterPro" id="IPR000210">
    <property type="entry name" value="BTB/POZ_dom"/>
</dbReference>
<keyword evidence="2" id="KW-0677">Repeat</keyword>
<dbReference type="PANTHER" id="PTHR45632:SF3">
    <property type="entry name" value="KELCH-LIKE PROTEIN 32"/>
    <property type="match status" value="1"/>
</dbReference>
<name>K0KUC5_WICCF</name>